<dbReference type="Proteomes" id="UP000499080">
    <property type="component" value="Unassembled WGS sequence"/>
</dbReference>
<gene>
    <name evidence="1" type="ORF">AVEN_2177_1</name>
</gene>
<accession>A0A4Y2II56</accession>
<organism evidence="1 2">
    <name type="scientific">Araneus ventricosus</name>
    <name type="common">Orbweaver spider</name>
    <name type="synonym">Epeira ventricosa</name>
    <dbReference type="NCBI Taxonomy" id="182803"/>
    <lineage>
        <taxon>Eukaryota</taxon>
        <taxon>Metazoa</taxon>
        <taxon>Ecdysozoa</taxon>
        <taxon>Arthropoda</taxon>
        <taxon>Chelicerata</taxon>
        <taxon>Arachnida</taxon>
        <taxon>Araneae</taxon>
        <taxon>Araneomorphae</taxon>
        <taxon>Entelegynae</taxon>
        <taxon>Araneoidea</taxon>
        <taxon>Araneidae</taxon>
        <taxon>Araneus</taxon>
    </lineage>
</organism>
<comment type="caution">
    <text evidence="1">The sequence shown here is derived from an EMBL/GenBank/DDBJ whole genome shotgun (WGS) entry which is preliminary data.</text>
</comment>
<protein>
    <recommendedName>
        <fullName evidence="3">Tc1-like transposase DDE domain-containing protein</fullName>
    </recommendedName>
</protein>
<evidence type="ECO:0000313" key="1">
    <source>
        <dbReference type="EMBL" id="GBM77345.1"/>
    </source>
</evidence>
<keyword evidence="2" id="KW-1185">Reference proteome</keyword>
<reference evidence="1 2" key="1">
    <citation type="journal article" date="2019" name="Sci. Rep.">
        <title>Orb-weaving spider Araneus ventricosus genome elucidates the spidroin gene catalogue.</title>
        <authorList>
            <person name="Kono N."/>
            <person name="Nakamura H."/>
            <person name="Ohtoshi R."/>
            <person name="Moran D.A.P."/>
            <person name="Shinohara A."/>
            <person name="Yoshida Y."/>
            <person name="Fujiwara M."/>
            <person name="Mori M."/>
            <person name="Tomita M."/>
            <person name="Arakawa K."/>
        </authorList>
    </citation>
    <scope>NUCLEOTIDE SEQUENCE [LARGE SCALE GENOMIC DNA]</scope>
</reference>
<name>A0A4Y2II56_ARAVE</name>
<evidence type="ECO:0000313" key="2">
    <source>
        <dbReference type="Proteomes" id="UP000499080"/>
    </source>
</evidence>
<dbReference type="InterPro" id="IPR036397">
    <property type="entry name" value="RNaseH_sf"/>
</dbReference>
<dbReference type="Gene3D" id="3.30.420.10">
    <property type="entry name" value="Ribonuclease H-like superfamily/Ribonuclease H"/>
    <property type="match status" value="1"/>
</dbReference>
<sequence length="202" mass="23235">MCHGSPQQLPMSAKRNGNSRQPTGFLQPLELVPADLPKREAFALQFLDRIEVDNTWPWYIFWTDEAHFHLHGSVNTQNCRIWSRENPIQMQPLPLHSQKLTVWCQFTEAFIFGPFFFEEIRPLGSVTCTVNGTCYVSLLRNHLIPALQQRGCADSTIFIQDGRPSHIATPVKQLFNIHFGNDRIISRHFPTAWSPRPSDLNP</sequence>
<dbReference type="PANTHER" id="PTHR47326">
    <property type="entry name" value="TRANSPOSABLE ELEMENT TC3 TRANSPOSASE-LIKE PROTEIN"/>
    <property type="match status" value="1"/>
</dbReference>
<proteinExistence type="predicted"/>
<dbReference type="GO" id="GO:0003676">
    <property type="term" value="F:nucleic acid binding"/>
    <property type="evidence" value="ECO:0007669"/>
    <property type="project" value="InterPro"/>
</dbReference>
<dbReference type="AlphaFoldDB" id="A0A4Y2II56"/>
<evidence type="ECO:0008006" key="3">
    <source>
        <dbReference type="Google" id="ProtNLM"/>
    </source>
</evidence>
<dbReference type="EMBL" id="BGPR01002684">
    <property type="protein sequence ID" value="GBM77345.1"/>
    <property type="molecule type" value="Genomic_DNA"/>
</dbReference>
<dbReference type="PANTHER" id="PTHR47326:SF1">
    <property type="entry name" value="HTH PSQ-TYPE DOMAIN-CONTAINING PROTEIN"/>
    <property type="match status" value="1"/>
</dbReference>